<organism evidence="1 2">
    <name type="scientific">Roseburia inulinivorans</name>
    <dbReference type="NCBI Taxonomy" id="360807"/>
    <lineage>
        <taxon>Bacteria</taxon>
        <taxon>Bacillati</taxon>
        <taxon>Bacillota</taxon>
        <taxon>Clostridia</taxon>
        <taxon>Lachnospirales</taxon>
        <taxon>Lachnospiraceae</taxon>
        <taxon>Roseburia</taxon>
    </lineage>
</organism>
<reference evidence="1 2" key="1">
    <citation type="submission" date="2018-08" db="EMBL/GenBank/DDBJ databases">
        <title>A genome reference for cultivated species of the human gut microbiota.</title>
        <authorList>
            <person name="Zou Y."/>
            <person name="Xue W."/>
            <person name="Luo G."/>
        </authorList>
    </citation>
    <scope>NUCLEOTIDE SEQUENCE [LARGE SCALE GENOMIC DNA]</scope>
    <source>
        <strain evidence="1 2">AM42-1AC</strain>
    </source>
</reference>
<evidence type="ECO:0000313" key="2">
    <source>
        <dbReference type="Proteomes" id="UP000283492"/>
    </source>
</evidence>
<dbReference type="EMBL" id="QSFX01000008">
    <property type="protein sequence ID" value="RHA89906.1"/>
    <property type="molecule type" value="Genomic_DNA"/>
</dbReference>
<name>A0A413TY47_9FIRM</name>
<dbReference type="Proteomes" id="UP000283492">
    <property type="component" value="Unassembled WGS sequence"/>
</dbReference>
<evidence type="ECO:0000313" key="1">
    <source>
        <dbReference type="EMBL" id="RHA89906.1"/>
    </source>
</evidence>
<sequence>MIMGSLKHINISSDDMVVFEKVKSDQKLKTDAAVLKYLLNMYMENMDEDIRNQKLVDMFMEAFSKNYYAFFERLRWATRTSEENSIFLLDAVNTILVNDNIKDGVPVEVYMHPVIATSKANHKRKVEHFKQAKDDRNFRKKMQENI</sequence>
<accession>A0A413TY47</accession>
<proteinExistence type="predicted"/>
<protein>
    <submittedName>
        <fullName evidence="1">Uncharacterized protein</fullName>
    </submittedName>
</protein>
<comment type="caution">
    <text evidence="1">The sequence shown here is derived from an EMBL/GenBank/DDBJ whole genome shotgun (WGS) entry which is preliminary data.</text>
</comment>
<dbReference type="AlphaFoldDB" id="A0A413TY47"/>
<gene>
    <name evidence="1" type="ORF">DW914_06705</name>
</gene>